<evidence type="ECO:0000256" key="9">
    <source>
        <dbReference type="ARBA" id="ARBA00022840"/>
    </source>
</evidence>
<gene>
    <name evidence="14" type="primary">dnaX</name>
    <name evidence="14" type="ORF">IAC74_06650</name>
</gene>
<dbReference type="InterPro" id="IPR003593">
    <property type="entry name" value="AAA+_ATPase"/>
</dbReference>
<dbReference type="InterPro" id="IPR008921">
    <property type="entry name" value="DNA_pol3_clamp-load_cplx_C"/>
</dbReference>
<comment type="similarity">
    <text evidence="1">Belongs to the DnaX/STICHEL family.</text>
</comment>
<dbReference type="Gene3D" id="3.40.50.300">
    <property type="entry name" value="P-loop containing nucleotide triphosphate hydrolases"/>
    <property type="match status" value="1"/>
</dbReference>
<dbReference type="Pfam" id="PF13177">
    <property type="entry name" value="DNA_pol3_delta2"/>
    <property type="match status" value="1"/>
</dbReference>
<keyword evidence="7" id="KW-0547">Nucleotide-binding</keyword>
<feature type="region of interest" description="Disordered" evidence="12">
    <location>
        <begin position="540"/>
        <end position="589"/>
    </location>
</feature>
<dbReference type="AlphaFoldDB" id="A0A9D1NHI7"/>
<keyword evidence="8" id="KW-0862">Zinc</keyword>
<feature type="compositionally biased region" description="Low complexity" evidence="12">
    <location>
        <begin position="412"/>
        <end position="436"/>
    </location>
</feature>
<organism evidence="14 15">
    <name type="scientific">Candidatus Aphodoplasma excrementigallinarum</name>
    <dbReference type="NCBI Taxonomy" id="2840673"/>
    <lineage>
        <taxon>Bacteria</taxon>
        <taxon>Bacillati</taxon>
        <taxon>Bacillota</taxon>
        <taxon>Clostridia</taxon>
        <taxon>Eubacteriales</taxon>
        <taxon>Candidatus Aphodoplasma</taxon>
    </lineage>
</organism>
<dbReference type="CDD" id="cd18137">
    <property type="entry name" value="HLD_clamp_pol_III_gamma_tau"/>
    <property type="match status" value="1"/>
</dbReference>
<dbReference type="EC" id="2.7.7.7" evidence="2"/>
<evidence type="ECO:0000256" key="5">
    <source>
        <dbReference type="ARBA" id="ARBA00022705"/>
    </source>
</evidence>
<keyword evidence="10" id="KW-0239">DNA-directed DNA polymerase</keyword>
<protein>
    <recommendedName>
        <fullName evidence="2">DNA-directed DNA polymerase</fullName>
        <ecNumber evidence="2">2.7.7.7</ecNumber>
    </recommendedName>
</protein>
<dbReference type="GO" id="GO:0005524">
    <property type="term" value="F:ATP binding"/>
    <property type="evidence" value="ECO:0007669"/>
    <property type="project" value="UniProtKB-KW"/>
</dbReference>
<dbReference type="Pfam" id="PF22608">
    <property type="entry name" value="DNAX_ATPase_lid"/>
    <property type="match status" value="1"/>
</dbReference>
<dbReference type="Proteomes" id="UP000886743">
    <property type="component" value="Unassembled WGS sequence"/>
</dbReference>
<evidence type="ECO:0000256" key="3">
    <source>
        <dbReference type="ARBA" id="ARBA00022679"/>
    </source>
</evidence>
<dbReference type="InterPro" id="IPR012763">
    <property type="entry name" value="DNA_pol_III_sug/sutau_N"/>
</dbReference>
<dbReference type="NCBIfam" id="TIGR02397">
    <property type="entry name" value="dnaX_nterm"/>
    <property type="match status" value="1"/>
</dbReference>
<dbReference type="FunFam" id="3.40.50.300:FF:000014">
    <property type="entry name" value="DNA polymerase III subunit gamma/tau"/>
    <property type="match status" value="1"/>
</dbReference>
<evidence type="ECO:0000256" key="10">
    <source>
        <dbReference type="ARBA" id="ARBA00022932"/>
    </source>
</evidence>
<evidence type="ECO:0000313" key="15">
    <source>
        <dbReference type="Proteomes" id="UP000886743"/>
    </source>
</evidence>
<dbReference type="SMART" id="SM00382">
    <property type="entry name" value="AAA"/>
    <property type="match status" value="1"/>
</dbReference>
<dbReference type="FunFam" id="1.10.8.60:FF:000013">
    <property type="entry name" value="DNA polymerase III subunit gamma/tau"/>
    <property type="match status" value="1"/>
</dbReference>
<feature type="compositionally biased region" description="Basic and acidic residues" evidence="12">
    <location>
        <begin position="437"/>
        <end position="446"/>
    </location>
</feature>
<dbReference type="InterPro" id="IPR045085">
    <property type="entry name" value="HLD_clamp_pol_III_gamma_tau"/>
</dbReference>
<dbReference type="GO" id="GO:0006261">
    <property type="term" value="P:DNA-templated DNA replication"/>
    <property type="evidence" value="ECO:0007669"/>
    <property type="project" value="TreeGrafter"/>
</dbReference>
<dbReference type="InterPro" id="IPR050238">
    <property type="entry name" value="DNA_Rep/Repair_Clamp_Loader"/>
</dbReference>
<comment type="caution">
    <text evidence="14">The sequence shown here is derived from an EMBL/GenBank/DDBJ whole genome shotgun (WGS) entry which is preliminary data.</text>
</comment>
<dbReference type="PANTHER" id="PTHR11669:SF0">
    <property type="entry name" value="PROTEIN STICHEL-LIKE 2"/>
    <property type="match status" value="1"/>
</dbReference>
<evidence type="ECO:0000256" key="1">
    <source>
        <dbReference type="ARBA" id="ARBA00006360"/>
    </source>
</evidence>
<dbReference type="EMBL" id="DVOF01000195">
    <property type="protein sequence ID" value="HIV03239.1"/>
    <property type="molecule type" value="Genomic_DNA"/>
</dbReference>
<dbReference type="GO" id="GO:0003677">
    <property type="term" value="F:DNA binding"/>
    <property type="evidence" value="ECO:0007669"/>
    <property type="project" value="InterPro"/>
</dbReference>
<evidence type="ECO:0000259" key="13">
    <source>
        <dbReference type="SMART" id="SM00382"/>
    </source>
</evidence>
<keyword evidence="4 14" id="KW-0548">Nucleotidyltransferase</keyword>
<dbReference type="GO" id="GO:0009360">
    <property type="term" value="C:DNA polymerase III complex"/>
    <property type="evidence" value="ECO:0007669"/>
    <property type="project" value="InterPro"/>
</dbReference>
<feature type="compositionally biased region" description="Low complexity" evidence="12">
    <location>
        <begin position="540"/>
        <end position="557"/>
    </location>
</feature>
<dbReference type="SUPFAM" id="SSF48019">
    <property type="entry name" value="post-AAA+ oligomerization domain-like"/>
    <property type="match status" value="1"/>
</dbReference>
<evidence type="ECO:0000256" key="4">
    <source>
        <dbReference type="ARBA" id="ARBA00022695"/>
    </source>
</evidence>
<dbReference type="Gene3D" id="1.20.272.10">
    <property type="match status" value="1"/>
</dbReference>
<dbReference type="GO" id="GO:0046872">
    <property type="term" value="F:metal ion binding"/>
    <property type="evidence" value="ECO:0007669"/>
    <property type="project" value="UniProtKB-KW"/>
</dbReference>
<evidence type="ECO:0000256" key="11">
    <source>
        <dbReference type="ARBA" id="ARBA00049244"/>
    </source>
</evidence>
<evidence type="ECO:0000256" key="7">
    <source>
        <dbReference type="ARBA" id="ARBA00022741"/>
    </source>
</evidence>
<dbReference type="PANTHER" id="PTHR11669">
    <property type="entry name" value="REPLICATION FACTOR C / DNA POLYMERASE III GAMMA-TAU SUBUNIT"/>
    <property type="match status" value="1"/>
</dbReference>
<name>A0A9D1NHI7_9FIRM</name>
<sequence length="589" mass="63627">MAYQALYRKWRPRTFDDVIGQTHVVSTLKNEIMSGKTAHAYLFCGTRGTGKTSCAKIFARAINCLHPKDGNPCNECAICRGALDGSILDITEIDAASNNGVDNIREIRDEVSYSAAQAKYKIFIIDEVHMLSGGAFNALLKTLEEPPPYVVFILATTEAHKLPATITSRCQRFDFKRISVHDIVIRLREITTAEDIRADVDALELIARLADGALRDALSILDQCVSALSDGITVEGVNAVMGVAPDEAVSKTVDALAAKDSASLLKTVAEVVREGKDINNFMETLTRRFRDILVCKVAGQADGLFEYSAETLAAIQDEAKRFGAAELSYIVEALCTASAEAKWQKNAKVLYELALLRLCDTQLSASNAALLARIERLEQMFAGGAPVPVATPAEPAPPSIPQAEDAPPWDVEPPQAAPVVQKAAEPKPAAPQQPAKVETRPAEKPASRPAAKNAARKTEPGRVWAELLGILQKKYPPLYGALFMKKAKFSNDTLYLINEVYVKEIINMYGADFNSALYAVGGDGAKVAFVTETEFVSIEESAPAPAEAQEAPVESAPPAVPDEEVEPQGADPLDALLSMDNDDIVIEDE</sequence>
<dbReference type="NCBIfam" id="NF004046">
    <property type="entry name" value="PRK05563.1"/>
    <property type="match status" value="1"/>
</dbReference>
<dbReference type="GO" id="GO:0003887">
    <property type="term" value="F:DNA-directed DNA polymerase activity"/>
    <property type="evidence" value="ECO:0007669"/>
    <property type="project" value="UniProtKB-KW"/>
</dbReference>
<dbReference type="InterPro" id="IPR022754">
    <property type="entry name" value="DNA_pol_III_gamma-3"/>
</dbReference>
<feature type="domain" description="AAA+ ATPase" evidence="13">
    <location>
        <begin position="37"/>
        <end position="179"/>
    </location>
</feature>
<proteinExistence type="inferred from homology"/>
<dbReference type="InterPro" id="IPR027417">
    <property type="entry name" value="P-loop_NTPase"/>
</dbReference>
<evidence type="ECO:0000256" key="2">
    <source>
        <dbReference type="ARBA" id="ARBA00012417"/>
    </source>
</evidence>
<comment type="catalytic activity">
    <reaction evidence="11">
        <text>DNA(n) + a 2'-deoxyribonucleoside 5'-triphosphate = DNA(n+1) + diphosphate</text>
        <dbReference type="Rhea" id="RHEA:22508"/>
        <dbReference type="Rhea" id="RHEA-COMP:17339"/>
        <dbReference type="Rhea" id="RHEA-COMP:17340"/>
        <dbReference type="ChEBI" id="CHEBI:33019"/>
        <dbReference type="ChEBI" id="CHEBI:61560"/>
        <dbReference type="ChEBI" id="CHEBI:173112"/>
        <dbReference type="EC" id="2.7.7.7"/>
    </reaction>
</comment>
<keyword evidence="6" id="KW-0479">Metal-binding</keyword>
<dbReference type="Gene3D" id="1.10.8.60">
    <property type="match status" value="1"/>
</dbReference>
<feature type="compositionally biased region" description="Acidic residues" evidence="12">
    <location>
        <begin position="580"/>
        <end position="589"/>
    </location>
</feature>
<evidence type="ECO:0000256" key="8">
    <source>
        <dbReference type="ARBA" id="ARBA00022833"/>
    </source>
</evidence>
<keyword evidence="9" id="KW-0067">ATP-binding</keyword>
<dbReference type="SUPFAM" id="SSF52540">
    <property type="entry name" value="P-loop containing nucleoside triphosphate hydrolases"/>
    <property type="match status" value="1"/>
</dbReference>
<evidence type="ECO:0000313" key="14">
    <source>
        <dbReference type="EMBL" id="HIV03239.1"/>
    </source>
</evidence>
<accession>A0A9D1NHI7</accession>
<keyword evidence="3 14" id="KW-0808">Transferase</keyword>
<dbReference type="Pfam" id="PF12169">
    <property type="entry name" value="DNA_pol3_gamma3"/>
    <property type="match status" value="1"/>
</dbReference>
<evidence type="ECO:0000256" key="6">
    <source>
        <dbReference type="ARBA" id="ARBA00022723"/>
    </source>
</evidence>
<feature type="region of interest" description="Disordered" evidence="12">
    <location>
        <begin position="388"/>
        <end position="458"/>
    </location>
</feature>
<evidence type="ECO:0000256" key="12">
    <source>
        <dbReference type="SAM" id="MobiDB-lite"/>
    </source>
</evidence>
<dbReference type="CDD" id="cd00009">
    <property type="entry name" value="AAA"/>
    <property type="match status" value="1"/>
</dbReference>
<reference evidence="14" key="2">
    <citation type="journal article" date="2021" name="PeerJ">
        <title>Extensive microbial diversity within the chicken gut microbiome revealed by metagenomics and culture.</title>
        <authorList>
            <person name="Gilroy R."/>
            <person name="Ravi A."/>
            <person name="Getino M."/>
            <person name="Pursley I."/>
            <person name="Horton D.L."/>
            <person name="Alikhan N.F."/>
            <person name="Baker D."/>
            <person name="Gharbi K."/>
            <person name="Hall N."/>
            <person name="Watson M."/>
            <person name="Adriaenssens E.M."/>
            <person name="Foster-Nyarko E."/>
            <person name="Jarju S."/>
            <person name="Secka A."/>
            <person name="Antonio M."/>
            <person name="Oren A."/>
            <person name="Chaudhuri R.R."/>
            <person name="La Ragione R."/>
            <person name="Hildebrand F."/>
            <person name="Pallen M.J."/>
        </authorList>
    </citation>
    <scope>NUCLEOTIDE SEQUENCE</scope>
    <source>
        <strain evidence="14">4920</strain>
    </source>
</reference>
<reference evidence="14" key="1">
    <citation type="submission" date="2020-10" db="EMBL/GenBank/DDBJ databases">
        <authorList>
            <person name="Gilroy R."/>
        </authorList>
    </citation>
    <scope>NUCLEOTIDE SEQUENCE</scope>
    <source>
        <strain evidence="14">4920</strain>
    </source>
</reference>
<keyword evidence="5" id="KW-0235">DNA replication</keyword>